<dbReference type="GO" id="GO:0004595">
    <property type="term" value="F:pantetheine-phosphate adenylyltransferase activity"/>
    <property type="evidence" value="ECO:0007669"/>
    <property type="project" value="UniProtKB-UniRule"/>
</dbReference>
<name>A0A0N1EH23_9HELI</name>
<feature type="binding site" evidence="9">
    <location>
        <position position="103"/>
    </location>
    <ligand>
        <name>ATP</name>
        <dbReference type="ChEBI" id="CHEBI:30616"/>
    </ligand>
</feature>
<gene>
    <name evidence="9" type="primary">coaD</name>
    <name evidence="11" type="ORF">HPU229334_11650</name>
</gene>
<sequence length="166" mass="18513">MSKIAIYPGTFDPITNGHLDIIQRACKLFDGLIIAVAKSENKKPLFSQEQRIEMAKLAIKELQLSFPSLYVYGFDNLAADFAKEQNSNILIRGLRAVSDFEYELQMGYANASLNPKLETIYLMPSLQNAFISSSVVRSILSHGGEIKHLTPKSVSNFIKESNVCSH</sequence>
<feature type="binding site" evidence="9">
    <location>
        <position position="92"/>
    </location>
    <ligand>
        <name>substrate</name>
    </ligand>
</feature>
<feature type="domain" description="Cytidyltransferase-like" evidence="10">
    <location>
        <begin position="6"/>
        <end position="138"/>
    </location>
</feature>
<accession>A0A0N1EH23</accession>
<keyword evidence="3 9" id="KW-0548">Nucleotidyltransferase</keyword>
<dbReference type="UniPathway" id="UPA00241">
    <property type="reaction ID" value="UER00355"/>
</dbReference>
<evidence type="ECO:0000259" key="10">
    <source>
        <dbReference type="Pfam" id="PF01467"/>
    </source>
</evidence>
<evidence type="ECO:0000256" key="1">
    <source>
        <dbReference type="ARBA" id="ARBA00022490"/>
    </source>
</evidence>
<keyword evidence="6 9" id="KW-0460">Magnesium</keyword>
<keyword evidence="2 9" id="KW-0808">Transferase</keyword>
<evidence type="ECO:0000256" key="9">
    <source>
        <dbReference type="HAMAP-Rule" id="MF_00151"/>
    </source>
</evidence>
<evidence type="ECO:0000256" key="2">
    <source>
        <dbReference type="ARBA" id="ARBA00022679"/>
    </source>
</evidence>
<dbReference type="NCBIfam" id="TIGR00125">
    <property type="entry name" value="cyt_tran_rel"/>
    <property type="match status" value="1"/>
</dbReference>
<feature type="binding site" evidence="9">
    <location>
        <begin position="128"/>
        <end position="134"/>
    </location>
    <ligand>
        <name>ATP</name>
        <dbReference type="ChEBI" id="CHEBI:30616"/>
    </ligand>
</feature>
<comment type="cofactor">
    <cofactor evidence="9">
        <name>Mg(2+)</name>
        <dbReference type="ChEBI" id="CHEBI:18420"/>
    </cofactor>
</comment>
<reference evidence="11 12" key="1">
    <citation type="submission" date="2014-06" db="EMBL/GenBank/DDBJ databases">
        <title>Helicobacter pullorum isolates in fresh chicken meat - phenotypic and genotypic features.</title>
        <authorList>
            <person name="Borges V."/>
            <person name="Santos A."/>
            <person name="Correia C.B."/>
            <person name="Saraiva M."/>
            <person name="Menard A."/>
            <person name="Vieira L."/>
            <person name="Sampaio D.A."/>
            <person name="Gomes J.P."/>
            <person name="Oleastro M."/>
        </authorList>
    </citation>
    <scope>NUCLEOTIDE SEQUENCE [LARGE SCALE GENOMIC DNA]</scope>
    <source>
        <strain evidence="11 12">229334/12</strain>
    </source>
</reference>
<comment type="function">
    <text evidence="9">Reversibly transfers an adenylyl group from ATP to 4'-phosphopantetheine, yielding dephospho-CoA (dPCoA) and pyrophosphate.</text>
</comment>
<evidence type="ECO:0000256" key="3">
    <source>
        <dbReference type="ARBA" id="ARBA00022695"/>
    </source>
</evidence>
<comment type="catalytic activity">
    <reaction evidence="8 9">
        <text>(R)-4'-phosphopantetheine + ATP + H(+) = 3'-dephospho-CoA + diphosphate</text>
        <dbReference type="Rhea" id="RHEA:19801"/>
        <dbReference type="ChEBI" id="CHEBI:15378"/>
        <dbReference type="ChEBI" id="CHEBI:30616"/>
        <dbReference type="ChEBI" id="CHEBI:33019"/>
        <dbReference type="ChEBI" id="CHEBI:57328"/>
        <dbReference type="ChEBI" id="CHEBI:61723"/>
        <dbReference type="EC" id="2.7.7.3"/>
    </reaction>
</comment>
<dbReference type="Proteomes" id="UP000037997">
    <property type="component" value="Unassembled WGS sequence"/>
</dbReference>
<feature type="binding site" evidence="9">
    <location>
        <begin position="10"/>
        <end position="11"/>
    </location>
    <ligand>
        <name>ATP</name>
        <dbReference type="ChEBI" id="CHEBI:30616"/>
    </ligand>
</feature>
<keyword evidence="4 9" id="KW-0547">Nucleotide-binding</keyword>
<feature type="binding site" evidence="9">
    <location>
        <position position="42"/>
    </location>
    <ligand>
        <name>substrate</name>
    </ligand>
</feature>
<dbReference type="EMBL" id="JNOC01000079">
    <property type="protein sequence ID" value="KPH54905.1"/>
    <property type="molecule type" value="Genomic_DNA"/>
</dbReference>
<feature type="site" description="Transition state stabilizer" evidence="9">
    <location>
        <position position="18"/>
    </location>
</feature>
<proteinExistence type="inferred from homology"/>
<dbReference type="GO" id="GO:0015937">
    <property type="term" value="P:coenzyme A biosynthetic process"/>
    <property type="evidence" value="ECO:0007669"/>
    <property type="project" value="UniProtKB-UniRule"/>
</dbReference>
<dbReference type="GO" id="GO:0005737">
    <property type="term" value="C:cytoplasm"/>
    <property type="evidence" value="ECO:0007669"/>
    <property type="project" value="UniProtKB-SubCell"/>
</dbReference>
<dbReference type="AlphaFoldDB" id="A0A0N1EH23"/>
<feature type="binding site" evidence="9">
    <location>
        <position position="78"/>
    </location>
    <ligand>
        <name>substrate</name>
    </ligand>
</feature>
<dbReference type="PANTHER" id="PTHR21342">
    <property type="entry name" value="PHOSPHOPANTETHEINE ADENYLYLTRANSFERASE"/>
    <property type="match status" value="1"/>
</dbReference>
<feature type="binding site" evidence="9">
    <location>
        <begin position="93"/>
        <end position="95"/>
    </location>
    <ligand>
        <name>ATP</name>
        <dbReference type="ChEBI" id="CHEBI:30616"/>
    </ligand>
</feature>
<evidence type="ECO:0000256" key="8">
    <source>
        <dbReference type="ARBA" id="ARBA00029346"/>
    </source>
</evidence>
<keyword evidence="7 9" id="KW-0173">Coenzyme A biosynthesis</keyword>
<comment type="subunit">
    <text evidence="9">Homohexamer.</text>
</comment>
<dbReference type="GO" id="GO:0005524">
    <property type="term" value="F:ATP binding"/>
    <property type="evidence" value="ECO:0007669"/>
    <property type="project" value="UniProtKB-KW"/>
</dbReference>
<feature type="binding site" evidence="9">
    <location>
        <position position="10"/>
    </location>
    <ligand>
        <name>substrate</name>
    </ligand>
</feature>
<dbReference type="CDD" id="cd02163">
    <property type="entry name" value="PPAT"/>
    <property type="match status" value="1"/>
</dbReference>
<dbReference type="NCBIfam" id="TIGR01510">
    <property type="entry name" value="coaD_prev_kdtB"/>
    <property type="match status" value="1"/>
</dbReference>
<dbReference type="SUPFAM" id="SSF52374">
    <property type="entry name" value="Nucleotidylyl transferase"/>
    <property type="match status" value="1"/>
</dbReference>
<evidence type="ECO:0000256" key="4">
    <source>
        <dbReference type="ARBA" id="ARBA00022741"/>
    </source>
</evidence>
<organism evidence="11 12">
    <name type="scientific">Helicobacter pullorum</name>
    <dbReference type="NCBI Taxonomy" id="35818"/>
    <lineage>
        <taxon>Bacteria</taxon>
        <taxon>Pseudomonadati</taxon>
        <taxon>Campylobacterota</taxon>
        <taxon>Epsilonproteobacteria</taxon>
        <taxon>Campylobacterales</taxon>
        <taxon>Helicobacteraceae</taxon>
        <taxon>Helicobacter</taxon>
    </lineage>
</organism>
<keyword evidence="5 9" id="KW-0067">ATP-binding</keyword>
<evidence type="ECO:0000313" key="12">
    <source>
        <dbReference type="Proteomes" id="UP000037997"/>
    </source>
</evidence>
<dbReference type="Pfam" id="PF01467">
    <property type="entry name" value="CTP_transf_like"/>
    <property type="match status" value="1"/>
</dbReference>
<comment type="subcellular location">
    <subcellularLocation>
        <location evidence="9">Cytoplasm</location>
    </subcellularLocation>
</comment>
<dbReference type="PATRIC" id="fig|35818.11.peg.2307"/>
<comment type="caution">
    <text evidence="11">The sequence shown here is derived from an EMBL/GenBank/DDBJ whole genome shotgun (WGS) entry which is preliminary data.</text>
</comment>
<dbReference type="InterPro" id="IPR004821">
    <property type="entry name" value="Cyt_trans-like"/>
</dbReference>
<dbReference type="Gene3D" id="3.40.50.620">
    <property type="entry name" value="HUPs"/>
    <property type="match status" value="1"/>
</dbReference>
<dbReference type="HAMAP" id="MF_00151">
    <property type="entry name" value="PPAT_bact"/>
    <property type="match status" value="1"/>
</dbReference>
<evidence type="ECO:0000256" key="7">
    <source>
        <dbReference type="ARBA" id="ARBA00022993"/>
    </source>
</evidence>
<keyword evidence="1 9" id="KW-0963">Cytoplasm</keyword>
<dbReference type="RefSeq" id="WP_054198579.1">
    <property type="nucleotide sequence ID" value="NZ_JNOC01000079.1"/>
</dbReference>
<comment type="similarity">
    <text evidence="9">Belongs to the bacterial CoaD family.</text>
</comment>
<dbReference type="InterPro" id="IPR001980">
    <property type="entry name" value="PPAT"/>
</dbReference>
<dbReference type="EC" id="2.7.7.3" evidence="9"/>
<dbReference type="STRING" id="35818.HPU229336_05980"/>
<comment type="pathway">
    <text evidence="9">Cofactor biosynthesis; coenzyme A biosynthesis; CoA from (R)-pantothenate: step 4/5.</text>
</comment>
<dbReference type="PANTHER" id="PTHR21342:SF1">
    <property type="entry name" value="PHOSPHOPANTETHEINE ADENYLYLTRANSFERASE"/>
    <property type="match status" value="1"/>
</dbReference>
<dbReference type="InterPro" id="IPR014729">
    <property type="entry name" value="Rossmann-like_a/b/a_fold"/>
</dbReference>
<dbReference type="PRINTS" id="PR01020">
    <property type="entry name" value="LPSBIOSNTHSS"/>
</dbReference>
<protein>
    <recommendedName>
        <fullName evidence="9">Phosphopantetheine adenylyltransferase</fullName>
        <ecNumber evidence="9">2.7.7.3</ecNumber>
    </recommendedName>
    <alternativeName>
        <fullName evidence="9">Dephospho-CoA pyrophosphorylase</fullName>
    </alternativeName>
    <alternativeName>
        <fullName evidence="9">Pantetheine-phosphate adenylyltransferase</fullName>
        <shortName evidence="9">PPAT</shortName>
    </alternativeName>
</protein>
<evidence type="ECO:0000256" key="5">
    <source>
        <dbReference type="ARBA" id="ARBA00022840"/>
    </source>
</evidence>
<evidence type="ECO:0000313" key="11">
    <source>
        <dbReference type="EMBL" id="KPH54905.1"/>
    </source>
</evidence>
<feature type="binding site" evidence="9">
    <location>
        <position position="18"/>
    </location>
    <ligand>
        <name>ATP</name>
        <dbReference type="ChEBI" id="CHEBI:30616"/>
    </ligand>
</feature>
<evidence type="ECO:0000256" key="6">
    <source>
        <dbReference type="ARBA" id="ARBA00022842"/>
    </source>
</evidence>